<keyword evidence="3" id="KW-1185">Reference proteome</keyword>
<feature type="domain" description="Aspartic peptidase DDI1-type" evidence="1">
    <location>
        <begin position="19"/>
        <end position="101"/>
    </location>
</feature>
<proteinExistence type="predicted"/>
<accession>A0A232EXP0</accession>
<dbReference type="GO" id="GO:0004190">
    <property type="term" value="F:aspartic-type endopeptidase activity"/>
    <property type="evidence" value="ECO:0007669"/>
    <property type="project" value="InterPro"/>
</dbReference>
<dbReference type="Proteomes" id="UP000215335">
    <property type="component" value="Unassembled WGS sequence"/>
</dbReference>
<organism evidence="2 3">
    <name type="scientific">Trichomalopsis sarcophagae</name>
    <dbReference type="NCBI Taxonomy" id="543379"/>
    <lineage>
        <taxon>Eukaryota</taxon>
        <taxon>Metazoa</taxon>
        <taxon>Ecdysozoa</taxon>
        <taxon>Arthropoda</taxon>
        <taxon>Hexapoda</taxon>
        <taxon>Insecta</taxon>
        <taxon>Pterygota</taxon>
        <taxon>Neoptera</taxon>
        <taxon>Endopterygota</taxon>
        <taxon>Hymenoptera</taxon>
        <taxon>Apocrita</taxon>
        <taxon>Proctotrupomorpha</taxon>
        <taxon>Chalcidoidea</taxon>
        <taxon>Pteromalidae</taxon>
        <taxon>Pteromalinae</taxon>
        <taxon>Trichomalopsis</taxon>
    </lineage>
</organism>
<dbReference type="InterPro" id="IPR019103">
    <property type="entry name" value="Peptidase_aspartic_DDI1-type"/>
</dbReference>
<comment type="caution">
    <text evidence="2">The sequence shown here is derived from an EMBL/GenBank/DDBJ whole genome shotgun (WGS) entry which is preliminary data.</text>
</comment>
<dbReference type="SUPFAM" id="SSF50630">
    <property type="entry name" value="Acid proteases"/>
    <property type="match status" value="1"/>
</dbReference>
<dbReference type="STRING" id="543379.A0A232EXP0"/>
<dbReference type="Gene3D" id="2.40.70.10">
    <property type="entry name" value="Acid Proteases"/>
    <property type="match status" value="1"/>
</dbReference>
<evidence type="ECO:0000259" key="1">
    <source>
        <dbReference type="Pfam" id="PF09668"/>
    </source>
</evidence>
<dbReference type="Pfam" id="PF09668">
    <property type="entry name" value="Asp_protease"/>
    <property type="match status" value="1"/>
</dbReference>
<protein>
    <recommendedName>
        <fullName evidence="1">Aspartic peptidase DDI1-type domain-containing protein</fullName>
    </recommendedName>
</protein>
<gene>
    <name evidence="2" type="ORF">TSAR_006639</name>
</gene>
<evidence type="ECO:0000313" key="3">
    <source>
        <dbReference type="Proteomes" id="UP000215335"/>
    </source>
</evidence>
<reference evidence="2 3" key="1">
    <citation type="journal article" date="2017" name="Curr. Biol.">
        <title>The Evolution of Venom by Co-option of Single-Copy Genes.</title>
        <authorList>
            <person name="Martinson E.O."/>
            <person name="Mrinalini"/>
            <person name="Kelkar Y.D."/>
            <person name="Chang C.H."/>
            <person name="Werren J.H."/>
        </authorList>
    </citation>
    <scope>NUCLEOTIDE SEQUENCE [LARGE SCALE GENOMIC DNA]</scope>
    <source>
        <strain evidence="2 3">Alberta</strain>
        <tissue evidence="2">Whole body</tissue>
    </source>
</reference>
<dbReference type="InterPro" id="IPR021109">
    <property type="entry name" value="Peptidase_aspartic_dom_sf"/>
</dbReference>
<dbReference type="AlphaFoldDB" id="A0A232EXP0"/>
<dbReference type="PANTHER" id="PTHR15397">
    <property type="entry name" value="SODIUM-GLUCOSE COTRANSPORTER REGULATORY PROTEIN -RELATED"/>
    <property type="match status" value="1"/>
</dbReference>
<dbReference type="OrthoDB" id="1047367at2759"/>
<dbReference type="CDD" id="cd05479">
    <property type="entry name" value="RP_DDI"/>
    <property type="match status" value="1"/>
</dbReference>
<dbReference type="EMBL" id="NNAY01001724">
    <property type="protein sequence ID" value="OXU23115.1"/>
    <property type="molecule type" value="Genomic_DNA"/>
</dbReference>
<dbReference type="PANTHER" id="PTHR15397:SF3">
    <property type="entry name" value="DNA DAMAGE INDUCIBLE 1 HOMOLOG 2"/>
    <property type="match status" value="1"/>
</dbReference>
<dbReference type="GO" id="GO:0006508">
    <property type="term" value="P:proteolysis"/>
    <property type="evidence" value="ECO:0007669"/>
    <property type="project" value="InterPro"/>
</dbReference>
<name>A0A232EXP0_9HYME</name>
<evidence type="ECO:0000313" key="2">
    <source>
        <dbReference type="EMBL" id="OXU23115.1"/>
    </source>
</evidence>
<sequence>MMLRCEEADSTSYWVNRMNGAQTTIMSAQCAERCNIMRLVDIRWSGVAKGVGVQRIIGRIHMVQIQIGCDHLTTSFSVLEEQPMDMLLGLDMLKRHQCCIDLKRNILKIGTTGTETSFLAEVPLVQQQVIKNSVQVCNGTASSLIEWPQSVGQGNLENKYDLYMIFV</sequence>